<proteinExistence type="predicted"/>
<dbReference type="OrthoDB" id="429315at2759"/>
<dbReference type="Proteomes" id="UP000649617">
    <property type="component" value="Unassembled WGS sequence"/>
</dbReference>
<evidence type="ECO:0000313" key="1">
    <source>
        <dbReference type="EMBL" id="CAE7545572.1"/>
    </source>
</evidence>
<dbReference type="InterPro" id="IPR029058">
    <property type="entry name" value="AB_hydrolase_fold"/>
</dbReference>
<dbReference type="AlphaFoldDB" id="A0A812TXM3"/>
<dbReference type="SUPFAM" id="SSF53474">
    <property type="entry name" value="alpha/beta-Hydrolases"/>
    <property type="match status" value="1"/>
</dbReference>
<accession>A0A812TXM3</accession>
<name>A0A812TXM3_SYMPI</name>
<organism evidence="1 2">
    <name type="scientific">Symbiodinium pilosum</name>
    <name type="common">Dinoflagellate</name>
    <dbReference type="NCBI Taxonomy" id="2952"/>
    <lineage>
        <taxon>Eukaryota</taxon>
        <taxon>Sar</taxon>
        <taxon>Alveolata</taxon>
        <taxon>Dinophyceae</taxon>
        <taxon>Suessiales</taxon>
        <taxon>Symbiodiniaceae</taxon>
        <taxon>Symbiodinium</taxon>
    </lineage>
</organism>
<feature type="non-terminal residue" evidence="1">
    <location>
        <position position="328"/>
    </location>
</feature>
<keyword evidence="2" id="KW-1185">Reference proteome</keyword>
<protein>
    <submittedName>
        <fullName evidence="1">Uncharacterized protein</fullName>
    </submittedName>
</protein>
<sequence length="328" mass="36277">MKTRKRDMKAFEASVEDLLYLAWKRENRKRVILFLGKLLQLCSKNSWDRAARIVCHQLCLVSWASSMVDVEYYAARDAHSPIVLLCGFGGSHLDDLQPAIEHWTKGGAGVLAFGPALSGRQDMLDLVFAKLMEVIENHPVILHFFSDGGCGSACDLVEMWQRSWQNGEVVLVPSAPVSCMISDGAGMYGNEAVTISEEDKEVQDPAESPGPDGEADGKAATNMALTFFTGCGLNMLMAFGACQAFHEEPANSFGKALIASANGGHLAGKLTKDRRAHVWKIWRCLREIPTLIIASKADKVVLLDRSLIFAKWLRELPNRVLEQAQRWK</sequence>
<gene>
    <name evidence="1" type="ORF">SPIL2461_LOCUS14472</name>
</gene>
<dbReference type="EMBL" id="CAJNIZ010033459">
    <property type="protein sequence ID" value="CAE7545572.1"/>
    <property type="molecule type" value="Genomic_DNA"/>
</dbReference>
<evidence type="ECO:0000313" key="2">
    <source>
        <dbReference type="Proteomes" id="UP000649617"/>
    </source>
</evidence>
<reference evidence="1" key="1">
    <citation type="submission" date="2021-02" db="EMBL/GenBank/DDBJ databases">
        <authorList>
            <person name="Dougan E. K."/>
            <person name="Rhodes N."/>
            <person name="Thang M."/>
            <person name="Chan C."/>
        </authorList>
    </citation>
    <scope>NUCLEOTIDE SEQUENCE</scope>
</reference>
<comment type="caution">
    <text evidence="1">The sequence shown here is derived from an EMBL/GenBank/DDBJ whole genome shotgun (WGS) entry which is preliminary data.</text>
</comment>